<feature type="chain" id="PRO_5022035541" evidence="1">
    <location>
        <begin position="25"/>
        <end position="311"/>
    </location>
</feature>
<keyword evidence="1" id="KW-0732">Signal</keyword>
<dbReference type="InterPro" id="IPR032710">
    <property type="entry name" value="NTF2-like_dom_sf"/>
</dbReference>
<sequence precursor="true">MSRFGFGFLLAALFLSSSAVQSTAVWGQETAPPVVPAPAAANVAELQATIDKYVAAYSAGTIDAVMSHWADDADFVDIRGRFHEGKDLISALFRRGFANNPGRKLELKSAARKFLTPDVAMDDGILELIDASGDKDSGRYTVVWTKVNGKWLIRSARDIPLEAEEAAAAEQSPPLEELGWLVGKWEAKSEKHQITLDCDWQLDKSFLVQTFHVKSAEDDFRVVTYIAFDPAEGRFRSWFFDSRSGFGGGSWTKRGNVYRVAIVSVLPDGQIGSSLMTWESIDADTLAWQALEREVGGEPLPDATQKYVRTK</sequence>
<dbReference type="Gene3D" id="3.10.450.50">
    <property type="match status" value="1"/>
</dbReference>
<dbReference type="Pfam" id="PF14534">
    <property type="entry name" value="DUF4440"/>
    <property type="match status" value="1"/>
</dbReference>
<dbReference type="AlphaFoldDB" id="A0A517YJU7"/>
<evidence type="ECO:0000256" key="1">
    <source>
        <dbReference type="SAM" id="SignalP"/>
    </source>
</evidence>
<proteinExistence type="predicted"/>
<evidence type="ECO:0000259" key="2">
    <source>
        <dbReference type="Pfam" id="PF14534"/>
    </source>
</evidence>
<dbReference type="InterPro" id="IPR011944">
    <property type="entry name" value="Steroid_delta5-4_isomerase"/>
</dbReference>
<keyword evidence="4" id="KW-1185">Reference proteome</keyword>
<organism evidence="3 4">
    <name type="scientific">Anatilimnocola aggregata</name>
    <dbReference type="NCBI Taxonomy" id="2528021"/>
    <lineage>
        <taxon>Bacteria</taxon>
        <taxon>Pseudomonadati</taxon>
        <taxon>Planctomycetota</taxon>
        <taxon>Planctomycetia</taxon>
        <taxon>Pirellulales</taxon>
        <taxon>Pirellulaceae</taxon>
        <taxon>Anatilimnocola</taxon>
    </lineage>
</organism>
<dbReference type="RefSeq" id="WP_145096055.1">
    <property type="nucleotide sequence ID" value="NZ_CP036274.1"/>
</dbReference>
<feature type="signal peptide" evidence="1">
    <location>
        <begin position="1"/>
        <end position="24"/>
    </location>
</feature>
<accession>A0A517YJU7</accession>
<dbReference type="SUPFAM" id="SSF54427">
    <property type="entry name" value="NTF2-like"/>
    <property type="match status" value="1"/>
</dbReference>
<name>A0A517YJU7_9BACT</name>
<dbReference type="InterPro" id="IPR027843">
    <property type="entry name" value="DUF4440"/>
</dbReference>
<dbReference type="OrthoDB" id="1157330at2"/>
<evidence type="ECO:0000313" key="3">
    <source>
        <dbReference type="EMBL" id="QDU30493.1"/>
    </source>
</evidence>
<gene>
    <name evidence="3" type="ORF">ETAA8_56330</name>
</gene>
<evidence type="ECO:0000313" key="4">
    <source>
        <dbReference type="Proteomes" id="UP000315017"/>
    </source>
</evidence>
<dbReference type="EMBL" id="CP036274">
    <property type="protein sequence ID" value="QDU30493.1"/>
    <property type="molecule type" value="Genomic_DNA"/>
</dbReference>
<dbReference type="NCBIfam" id="TIGR02246">
    <property type="entry name" value="SgcJ/EcaC family oxidoreductase"/>
    <property type="match status" value="1"/>
</dbReference>
<reference evidence="3 4" key="1">
    <citation type="submission" date="2019-02" db="EMBL/GenBank/DDBJ databases">
        <title>Deep-cultivation of Planctomycetes and their phenomic and genomic characterization uncovers novel biology.</title>
        <authorList>
            <person name="Wiegand S."/>
            <person name="Jogler M."/>
            <person name="Boedeker C."/>
            <person name="Pinto D."/>
            <person name="Vollmers J."/>
            <person name="Rivas-Marin E."/>
            <person name="Kohn T."/>
            <person name="Peeters S.H."/>
            <person name="Heuer A."/>
            <person name="Rast P."/>
            <person name="Oberbeckmann S."/>
            <person name="Bunk B."/>
            <person name="Jeske O."/>
            <person name="Meyerdierks A."/>
            <person name="Storesund J.E."/>
            <person name="Kallscheuer N."/>
            <person name="Luecker S."/>
            <person name="Lage O.M."/>
            <person name="Pohl T."/>
            <person name="Merkel B.J."/>
            <person name="Hornburger P."/>
            <person name="Mueller R.-W."/>
            <person name="Bruemmer F."/>
            <person name="Labrenz M."/>
            <person name="Spormann A.M."/>
            <person name="Op den Camp H."/>
            <person name="Overmann J."/>
            <person name="Amann R."/>
            <person name="Jetten M.S.M."/>
            <person name="Mascher T."/>
            <person name="Medema M.H."/>
            <person name="Devos D.P."/>
            <person name="Kaster A.-K."/>
            <person name="Ovreas L."/>
            <person name="Rohde M."/>
            <person name="Galperin M.Y."/>
            <person name="Jogler C."/>
        </authorList>
    </citation>
    <scope>NUCLEOTIDE SEQUENCE [LARGE SCALE GENOMIC DNA]</scope>
    <source>
        <strain evidence="3 4">ETA_A8</strain>
    </source>
</reference>
<dbReference type="KEGG" id="aagg:ETAA8_56330"/>
<dbReference type="Proteomes" id="UP000315017">
    <property type="component" value="Chromosome"/>
</dbReference>
<protein>
    <submittedName>
        <fullName evidence="3">SnoaL-like domain protein</fullName>
    </submittedName>
</protein>
<feature type="domain" description="DUF4440" evidence="2">
    <location>
        <begin position="47"/>
        <end position="153"/>
    </location>
</feature>